<dbReference type="Pfam" id="PF13239">
    <property type="entry name" value="2TM"/>
    <property type="match status" value="1"/>
</dbReference>
<dbReference type="InterPro" id="IPR025698">
    <property type="entry name" value="2TM_dom"/>
</dbReference>
<evidence type="ECO:0000259" key="2">
    <source>
        <dbReference type="Pfam" id="PF13239"/>
    </source>
</evidence>
<organism evidence="3 4">
    <name type="scientific">Variovorax dokdonensis</name>
    <dbReference type="NCBI Taxonomy" id="344883"/>
    <lineage>
        <taxon>Bacteria</taxon>
        <taxon>Pseudomonadati</taxon>
        <taxon>Pseudomonadota</taxon>
        <taxon>Betaproteobacteria</taxon>
        <taxon>Burkholderiales</taxon>
        <taxon>Comamonadaceae</taxon>
        <taxon>Variovorax</taxon>
    </lineage>
</organism>
<protein>
    <submittedName>
        <fullName evidence="3">2TM domain-containing protein</fullName>
    </submittedName>
</protein>
<keyword evidence="1" id="KW-0812">Transmembrane</keyword>
<feature type="transmembrane region" description="Helical" evidence="1">
    <location>
        <begin position="20"/>
        <end position="42"/>
    </location>
</feature>
<keyword evidence="4" id="KW-1185">Reference proteome</keyword>
<evidence type="ECO:0000256" key="1">
    <source>
        <dbReference type="SAM" id="Phobius"/>
    </source>
</evidence>
<accession>A0ABT7NEW1</accession>
<comment type="caution">
    <text evidence="3">The sequence shown here is derived from an EMBL/GenBank/DDBJ whole genome shotgun (WGS) entry which is preliminary data.</text>
</comment>
<dbReference type="Proteomes" id="UP001174908">
    <property type="component" value="Unassembled WGS sequence"/>
</dbReference>
<evidence type="ECO:0000313" key="3">
    <source>
        <dbReference type="EMBL" id="MDM0046487.1"/>
    </source>
</evidence>
<feature type="domain" description="2TM" evidence="2">
    <location>
        <begin position="11"/>
        <end position="69"/>
    </location>
</feature>
<evidence type="ECO:0000313" key="4">
    <source>
        <dbReference type="Proteomes" id="UP001174908"/>
    </source>
</evidence>
<feature type="transmembrane region" description="Helical" evidence="1">
    <location>
        <begin position="48"/>
        <end position="70"/>
    </location>
</feature>
<proteinExistence type="predicted"/>
<dbReference type="RefSeq" id="WP_286661553.1">
    <property type="nucleotide sequence ID" value="NZ_JASZYV010000003.1"/>
</dbReference>
<keyword evidence="1" id="KW-1133">Transmembrane helix</keyword>
<name>A0ABT7NEW1_9BURK</name>
<gene>
    <name evidence="3" type="ORF">QTH91_18495</name>
</gene>
<dbReference type="EMBL" id="JASZYV010000003">
    <property type="protein sequence ID" value="MDM0046487.1"/>
    <property type="molecule type" value="Genomic_DNA"/>
</dbReference>
<keyword evidence="1" id="KW-0472">Membrane</keyword>
<reference evidence="3" key="1">
    <citation type="submission" date="2023-06" db="EMBL/GenBank/DDBJ databases">
        <authorList>
            <person name="Jiang Y."/>
            <person name="Liu Q."/>
        </authorList>
    </citation>
    <scope>NUCLEOTIDE SEQUENCE</scope>
    <source>
        <strain evidence="3">CGMCC 1.12089</strain>
    </source>
</reference>
<sequence>MRIATQDIEQLARRRAKAKLGFWSHATVYVAVNTVLVAISLATGRHWAVFPLLGWGLGLLLHGLSVWLFAPGNLMLERMVAREREQLAAHGTDPW</sequence>